<evidence type="ECO:0000313" key="1">
    <source>
        <dbReference type="EMBL" id="EAS02892.2"/>
    </source>
</evidence>
<keyword evidence="2" id="KW-1185">Reference proteome</keyword>
<protein>
    <submittedName>
        <fullName evidence="1">Uncharacterized protein</fullName>
    </submittedName>
</protein>
<accession>I7MHE0</accession>
<organism evidence="1 2">
    <name type="scientific">Tetrahymena thermophila (strain SB210)</name>
    <dbReference type="NCBI Taxonomy" id="312017"/>
    <lineage>
        <taxon>Eukaryota</taxon>
        <taxon>Sar</taxon>
        <taxon>Alveolata</taxon>
        <taxon>Ciliophora</taxon>
        <taxon>Intramacronucleata</taxon>
        <taxon>Oligohymenophorea</taxon>
        <taxon>Hymenostomatida</taxon>
        <taxon>Tetrahymenina</taxon>
        <taxon>Tetrahymenidae</taxon>
        <taxon>Tetrahymena</taxon>
    </lineage>
</organism>
<reference evidence="2" key="1">
    <citation type="journal article" date="2006" name="PLoS Biol.">
        <title>Macronuclear genome sequence of the ciliate Tetrahymena thermophila, a model eukaryote.</title>
        <authorList>
            <person name="Eisen J.A."/>
            <person name="Coyne R.S."/>
            <person name="Wu M."/>
            <person name="Wu D."/>
            <person name="Thiagarajan M."/>
            <person name="Wortman J.R."/>
            <person name="Badger J.H."/>
            <person name="Ren Q."/>
            <person name="Amedeo P."/>
            <person name="Jones K.M."/>
            <person name="Tallon L.J."/>
            <person name="Delcher A.L."/>
            <person name="Salzberg S.L."/>
            <person name="Silva J.C."/>
            <person name="Haas B.J."/>
            <person name="Majoros W.H."/>
            <person name="Farzad M."/>
            <person name="Carlton J.M."/>
            <person name="Smith R.K. Jr."/>
            <person name="Garg J."/>
            <person name="Pearlman R.E."/>
            <person name="Karrer K.M."/>
            <person name="Sun L."/>
            <person name="Manning G."/>
            <person name="Elde N.C."/>
            <person name="Turkewitz A.P."/>
            <person name="Asai D.J."/>
            <person name="Wilkes D.E."/>
            <person name="Wang Y."/>
            <person name="Cai H."/>
            <person name="Collins K."/>
            <person name="Stewart B.A."/>
            <person name="Lee S.R."/>
            <person name="Wilamowska K."/>
            <person name="Weinberg Z."/>
            <person name="Ruzzo W.L."/>
            <person name="Wloga D."/>
            <person name="Gaertig J."/>
            <person name="Frankel J."/>
            <person name="Tsao C.-C."/>
            <person name="Gorovsky M.A."/>
            <person name="Keeling P.J."/>
            <person name="Waller R.F."/>
            <person name="Patron N.J."/>
            <person name="Cherry J.M."/>
            <person name="Stover N.A."/>
            <person name="Krieger C.J."/>
            <person name="del Toro C."/>
            <person name="Ryder H.F."/>
            <person name="Williamson S.C."/>
            <person name="Barbeau R.A."/>
            <person name="Hamilton E.P."/>
            <person name="Orias E."/>
        </authorList>
    </citation>
    <scope>NUCLEOTIDE SEQUENCE [LARGE SCALE GENOMIC DNA]</scope>
    <source>
        <strain evidence="2">SB210</strain>
    </source>
</reference>
<dbReference type="AlphaFoldDB" id="I7MHE0"/>
<name>I7MHE0_TETTS</name>
<dbReference type="RefSeq" id="XP_001023137.2">
    <property type="nucleotide sequence ID" value="XM_001023137.3"/>
</dbReference>
<dbReference type="KEGG" id="tet:TTHERM_00492450"/>
<dbReference type="InParanoid" id="I7MHE0"/>
<proteinExistence type="predicted"/>
<evidence type="ECO:0000313" key="2">
    <source>
        <dbReference type="Proteomes" id="UP000009168"/>
    </source>
</evidence>
<dbReference type="HOGENOM" id="CLU_736699_0_0_1"/>
<dbReference type="EMBL" id="GG662512">
    <property type="protein sequence ID" value="EAS02892.2"/>
    <property type="molecule type" value="Genomic_DNA"/>
</dbReference>
<dbReference type="Proteomes" id="UP000009168">
    <property type="component" value="Unassembled WGS sequence"/>
</dbReference>
<gene>
    <name evidence="1" type="ORF">TTHERM_00492450</name>
</gene>
<dbReference type="GeneID" id="7843233"/>
<sequence>MEIERKIIVKTKAPRKQKKIVHTSGSNSTITTCDSTSDEDQKHVKYNFVVNLNPRGYDLPNRVSFLLPDDIIINQYLYEKGSIINLVDANCCPLMQFRPITQVQKSKDACIGLLDSSHPHQEDVESPCEMLIKLQSSFAKRTHDALNQFINVIKQRQQLRKEISEYYRDYNHIQAQIYQAHLESQKLFEQMLHTASREEYFYFHYKKFDLNSLSHKLLYVGHNPNLSELFGGDNDQNLTNLYMKKKGFPTYLDARGFLDFSLALFEKRDTFESTFVTFDGFNVPVKGKYTCYLLNQVEILPGKYYDGDIVEIMRFSINPNIIQYIKETRRVHCTIDNAIENFEYDMHSEIFIQRFYPDKFDELSKNSSSTCSSSSP</sequence>